<dbReference type="Proteomes" id="UP000260504">
    <property type="component" value="Unassembled WGS sequence"/>
</dbReference>
<accession>A0AB37KBG3</accession>
<gene>
    <name evidence="1" type="ORF">CIJ84_10715</name>
</gene>
<proteinExistence type="predicted"/>
<reference evidence="1 2" key="1">
    <citation type="submission" date="2017-08" db="EMBL/GenBank/DDBJ databases">
        <title>Meningococcal Conjunctivitis and Endemic Carriage at a Military Recruit Training Center.</title>
        <authorList>
            <person name="Bobb A.J."/>
            <person name="Galac M.R."/>
            <person name="Snesrud E."/>
            <person name="Clagett C.D."/>
        </authorList>
    </citation>
    <scope>NUCLEOTIDE SEQUENCE [LARGE SCALE GENOMIC DNA]</scope>
    <source>
        <strain evidence="1 2">MRSN431200</strain>
    </source>
</reference>
<name>A0AB37KBG3_NEIME</name>
<dbReference type="RefSeq" id="WP_002226658.1">
    <property type="nucleotide sequence ID" value="NZ_FEPN01000003.1"/>
</dbReference>
<protein>
    <submittedName>
        <fullName evidence="1">Bacteriocin transporter</fullName>
    </submittedName>
</protein>
<evidence type="ECO:0000313" key="1">
    <source>
        <dbReference type="EMBL" id="RGB14215.1"/>
    </source>
</evidence>
<evidence type="ECO:0000313" key="2">
    <source>
        <dbReference type="Proteomes" id="UP000260504"/>
    </source>
</evidence>
<comment type="caution">
    <text evidence="1">The sequence shown here is derived from an EMBL/GenBank/DDBJ whole genome shotgun (WGS) entry which is preliminary data.</text>
</comment>
<dbReference type="AlphaFoldDB" id="A0AB37KBG3"/>
<sequence length="119" mass="11651">MERKNNIIELSIEDLELIYGGGLGERILEGGANGAQIGGSIGAGIGLGAGIVSGGIPAGPAIILGGTVGAAVGAATGMGVAAYEYYQETQPKGTVTVGPISAFAVDKSGNGYTDSTNYC</sequence>
<organism evidence="1 2">
    <name type="scientific">Neisseria meningitidis</name>
    <dbReference type="NCBI Taxonomy" id="487"/>
    <lineage>
        <taxon>Bacteria</taxon>
        <taxon>Pseudomonadati</taxon>
        <taxon>Pseudomonadota</taxon>
        <taxon>Betaproteobacteria</taxon>
        <taxon>Neisseriales</taxon>
        <taxon>Neisseriaceae</taxon>
        <taxon>Neisseria</taxon>
    </lineage>
</organism>
<dbReference type="EMBL" id="NVYQ01000157">
    <property type="protein sequence ID" value="RGB14215.1"/>
    <property type="molecule type" value="Genomic_DNA"/>
</dbReference>